<keyword evidence="1" id="KW-0812">Transmembrane</keyword>
<feature type="domain" description="GGDEF" evidence="5">
    <location>
        <begin position="528"/>
        <end position="661"/>
    </location>
</feature>
<dbReference type="InterPro" id="IPR000700">
    <property type="entry name" value="PAS-assoc_C"/>
</dbReference>
<keyword evidence="1" id="KW-0472">Membrane</keyword>
<dbReference type="Gene3D" id="3.30.70.270">
    <property type="match status" value="1"/>
</dbReference>
<dbReference type="InterPro" id="IPR015168">
    <property type="entry name" value="SsuA/THI5"/>
</dbReference>
<feature type="transmembrane region" description="Helical" evidence="1">
    <location>
        <begin position="333"/>
        <end position="352"/>
    </location>
</feature>
<dbReference type="SMART" id="SM00267">
    <property type="entry name" value="GGDEF"/>
    <property type="match status" value="1"/>
</dbReference>
<organism evidence="6 7">
    <name type="scientific">Undibacterium luofuense</name>
    <dbReference type="NCBI Taxonomy" id="2828733"/>
    <lineage>
        <taxon>Bacteria</taxon>
        <taxon>Pseudomonadati</taxon>
        <taxon>Pseudomonadota</taxon>
        <taxon>Betaproteobacteria</taxon>
        <taxon>Burkholderiales</taxon>
        <taxon>Oxalobacteraceae</taxon>
        <taxon>Undibacterium</taxon>
    </lineage>
</organism>
<dbReference type="EMBL" id="JAGSPN010000002">
    <property type="protein sequence ID" value="MBR7781486.1"/>
    <property type="molecule type" value="Genomic_DNA"/>
</dbReference>
<dbReference type="SUPFAM" id="SSF53850">
    <property type="entry name" value="Periplasmic binding protein-like II"/>
    <property type="match status" value="1"/>
</dbReference>
<dbReference type="Gene3D" id="3.30.450.20">
    <property type="entry name" value="PAS domain"/>
    <property type="match status" value="1"/>
</dbReference>
<dbReference type="SUPFAM" id="SSF55073">
    <property type="entry name" value="Nucleotide cyclase"/>
    <property type="match status" value="1"/>
</dbReference>
<dbReference type="CDD" id="cd01949">
    <property type="entry name" value="GGDEF"/>
    <property type="match status" value="1"/>
</dbReference>
<dbReference type="InterPro" id="IPR000160">
    <property type="entry name" value="GGDEF_dom"/>
</dbReference>
<dbReference type="EC" id="2.7.7.65" evidence="6"/>
<evidence type="ECO:0000256" key="2">
    <source>
        <dbReference type="SAM" id="SignalP"/>
    </source>
</evidence>
<accession>A0A941DP18</accession>
<comment type="caution">
    <text evidence="6">The sequence shown here is derived from an EMBL/GenBank/DDBJ whole genome shotgun (WGS) entry which is preliminary data.</text>
</comment>
<evidence type="ECO:0000259" key="4">
    <source>
        <dbReference type="PROSITE" id="PS50113"/>
    </source>
</evidence>
<evidence type="ECO:0000259" key="5">
    <source>
        <dbReference type="PROSITE" id="PS50887"/>
    </source>
</evidence>
<proteinExistence type="predicted"/>
<reference evidence="6" key="1">
    <citation type="submission" date="2021-04" db="EMBL/GenBank/DDBJ databases">
        <title>novel species isolated from subtropical streams in China.</title>
        <authorList>
            <person name="Lu H."/>
        </authorList>
    </citation>
    <scope>NUCLEOTIDE SEQUENCE</scope>
    <source>
        <strain evidence="6">LFS511W</strain>
    </source>
</reference>
<protein>
    <submittedName>
        <fullName evidence="6">Diguanylate cyclase</fullName>
        <ecNumber evidence="6">2.7.7.65</ecNumber>
    </submittedName>
</protein>
<dbReference type="AlphaFoldDB" id="A0A941DP18"/>
<evidence type="ECO:0000259" key="3">
    <source>
        <dbReference type="PROSITE" id="PS50112"/>
    </source>
</evidence>
<feature type="signal peptide" evidence="2">
    <location>
        <begin position="1"/>
        <end position="26"/>
    </location>
</feature>
<dbReference type="PROSITE" id="PS50113">
    <property type="entry name" value="PAC"/>
    <property type="match status" value="1"/>
</dbReference>
<sequence length="674" mass="75801">MKKKLKFFAKALSLLAVLSFSFGAHAQEKVRLQLKWRHAFQFAGYYAAVEKGFYKDAGLEVEITEGTPKTHTTEEVLSGRAQYGVGTSSLILERKAGKPVVVIANIFQHSPQILIARKFSENQTIHDLVGRRLMLEPQSEELLAYLKAEGVPLSALRIQPHSFSVDELKAHSTDVISAYSISEPFHLTASSVPFQIFTPRSAGIDFYGDNLFTSEMEVIQHPERVKAFLRASLKGWEYALSHQGEIIDVILRKYPVSNGELNSSAFLHFEAKEVASLMRSDLVAVGYMNAGRWRAIADIYAGLEMLPENFPLEGFLYELGGKDGVGERQMNPMFTVALILIFVVLIFTTYVFHINRKLKRTINELREHQSRLHLLSVAIEHSPAPTMITGPDTSIEYVNPEFTRETGYSLDEIVGRTPKLLKSGLTSAETYSLMWDSLLAGRVWSGELINRRKSGEIYWEEAHIAPVFNSAGTLTNYVAVKRDITERKIASEKLAHLAHHDSLTNLPNRVLFFERVRETLKFASIHNRRVALLFIDLDKFKPVNDTHGHAFGDLILQEAAQRMRTTIRDSDTIGRIGGDEFVGLLPDLYSDEDAILVARKLCDALDQPFRVGEMSKTLGASIGIAFYPDHGEDERTLAKSADIAMYYAKQSDAGGICIFSEEMRGRYPFKREIE</sequence>
<dbReference type="SMART" id="SM00086">
    <property type="entry name" value="PAC"/>
    <property type="match status" value="1"/>
</dbReference>
<keyword evidence="7" id="KW-1185">Reference proteome</keyword>
<keyword evidence="6" id="KW-0548">Nucleotidyltransferase</keyword>
<dbReference type="PROSITE" id="PS50112">
    <property type="entry name" value="PAS"/>
    <property type="match status" value="1"/>
</dbReference>
<dbReference type="InterPro" id="IPR001610">
    <property type="entry name" value="PAC"/>
</dbReference>
<dbReference type="Pfam" id="PF13426">
    <property type="entry name" value="PAS_9"/>
    <property type="match status" value="1"/>
</dbReference>
<dbReference type="InterPro" id="IPR029787">
    <property type="entry name" value="Nucleotide_cyclase"/>
</dbReference>
<keyword evidence="6" id="KW-0808">Transferase</keyword>
<dbReference type="InterPro" id="IPR035965">
    <property type="entry name" value="PAS-like_dom_sf"/>
</dbReference>
<keyword evidence="2" id="KW-0732">Signal</keyword>
<dbReference type="NCBIfam" id="TIGR00254">
    <property type="entry name" value="GGDEF"/>
    <property type="match status" value="1"/>
</dbReference>
<dbReference type="InterPro" id="IPR052163">
    <property type="entry name" value="DGC-Regulatory_Protein"/>
</dbReference>
<dbReference type="SUPFAM" id="SSF55785">
    <property type="entry name" value="PYP-like sensor domain (PAS domain)"/>
    <property type="match status" value="1"/>
</dbReference>
<dbReference type="InterPro" id="IPR043128">
    <property type="entry name" value="Rev_trsase/Diguanyl_cyclase"/>
</dbReference>
<evidence type="ECO:0000313" key="7">
    <source>
        <dbReference type="Proteomes" id="UP000680067"/>
    </source>
</evidence>
<feature type="chain" id="PRO_5037428840" evidence="2">
    <location>
        <begin position="27"/>
        <end position="674"/>
    </location>
</feature>
<dbReference type="Pfam" id="PF00990">
    <property type="entry name" value="GGDEF"/>
    <property type="match status" value="1"/>
</dbReference>
<dbReference type="PROSITE" id="PS50887">
    <property type="entry name" value="GGDEF"/>
    <property type="match status" value="1"/>
</dbReference>
<dbReference type="RefSeq" id="WP_212686831.1">
    <property type="nucleotide sequence ID" value="NZ_JAGSPN010000002.1"/>
</dbReference>
<dbReference type="InterPro" id="IPR000014">
    <property type="entry name" value="PAS"/>
</dbReference>
<feature type="domain" description="PAC" evidence="4">
    <location>
        <begin position="442"/>
        <end position="496"/>
    </location>
</feature>
<dbReference type="PANTHER" id="PTHR46663:SF3">
    <property type="entry name" value="SLL0267 PROTEIN"/>
    <property type="match status" value="1"/>
</dbReference>
<dbReference type="PANTHER" id="PTHR46663">
    <property type="entry name" value="DIGUANYLATE CYCLASE DGCT-RELATED"/>
    <property type="match status" value="1"/>
</dbReference>
<dbReference type="Proteomes" id="UP000680067">
    <property type="component" value="Unassembled WGS sequence"/>
</dbReference>
<keyword evidence="1" id="KW-1133">Transmembrane helix</keyword>
<dbReference type="CDD" id="cd00130">
    <property type="entry name" value="PAS"/>
    <property type="match status" value="1"/>
</dbReference>
<dbReference type="GO" id="GO:0052621">
    <property type="term" value="F:diguanylate cyclase activity"/>
    <property type="evidence" value="ECO:0007669"/>
    <property type="project" value="UniProtKB-EC"/>
</dbReference>
<name>A0A941DP18_9BURK</name>
<dbReference type="Pfam" id="PF09084">
    <property type="entry name" value="NMT1"/>
    <property type="match status" value="1"/>
</dbReference>
<gene>
    <name evidence="6" type="ORF">KDM89_04995</name>
</gene>
<dbReference type="Gene3D" id="3.40.190.10">
    <property type="entry name" value="Periplasmic binding protein-like II"/>
    <property type="match status" value="2"/>
</dbReference>
<dbReference type="NCBIfam" id="TIGR00229">
    <property type="entry name" value="sensory_box"/>
    <property type="match status" value="1"/>
</dbReference>
<evidence type="ECO:0000256" key="1">
    <source>
        <dbReference type="SAM" id="Phobius"/>
    </source>
</evidence>
<evidence type="ECO:0000313" key="6">
    <source>
        <dbReference type="EMBL" id="MBR7781486.1"/>
    </source>
</evidence>
<feature type="domain" description="PAS" evidence="3">
    <location>
        <begin position="371"/>
        <end position="417"/>
    </location>
</feature>